<evidence type="ECO:0000313" key="1">
    <source>
        <dbReference type="EMBL" id="VDL85175.1"/>
    </source>
</evidence>
<dbReference type="EMBL" id="UYSU01000091">
    <property type="protein sequence ID" value="VDL85175.1"/>
    <property type="molecule type" value="Genomic_DNA"/>
</dbReference>
<dbReference type="WBParaSite" id="SSLN_0000018001-mRNA-1">
    <property type="protein sequence ID" value="SSLN_0000018001-mRNA-1"/>
    <property type="gene ID" value="SSLN_0000018001"/>
</dbReference>
<sequence length="80" mass="9075">MTEDQFKCLFFVCADQSPHDVEIKTHLLSIVEQKLESALQKLTAECHRFKNLDHNSAIVEQPNYSVAASSVYAVTHPKLM</sequence>
<dbReference type="OrthoDB" id="6276858at2759"/>
<reference evidence="1 2" key="2">
    <citation type="submission" date="2018-11" db="EMBL/GenBank/DDBJ databases">
        <authorList>
            <consortium name="Pathogen Informatics"/>
        </authorList>
    </citation>
    <scope>NUCLEOTIDE SEQUENCE [LARGE SCALE GENOMIC DNA]</scope>
    <source>
        <strain evidence="1 2">NST_G2</strain>
    </source>
</reference>
<proteinExistence type="predicted"/>
<name>A0A183S7H4_SCHSO</name>
<gene>
    <name evidence="1" type="ORF">SSLN_LOCUS172</name>
</gene>
<reference evidence="3" key="1">
    <citation type="submission" date="2016-06" db="UniProtKB">
        <authorList>
            <consortium name="WormBaseParasite"/>
        </authorList>
    </citation>
    <scope>IDENTIFICATION</scope>
</reference>
<dbReference type="Proteomes" id="UP000275846">
    <property type="component" value="Unassembled WGS sequence"/>
</dbReference>
<evidence type="ECO:0000313" key="3">
    <source>
        <dbReference type="WBParaSite" id="SSLN_0000018001-mRNA-1"/>
    </source>
</evidence>
<evidence type="ECO:0000313" key="2">
    <source>
        <dbReference type="Proteomes" id="UP000275846"/>
    </source>
</evidence>
<keyword evidence="2" id="KW-1185">Reference proteome</keyword>
<protein>
    <submittedName>
        <fullName evidence="3">Syntaxin-18</fullName>
    </submittedName>
</protein>
<organism evidence="3">
    <name type="scientific">Schistocephalus solidus</name>
    <name type="common">Tapeworm</name>
    <dbReference type="NCBI Taxonomy" id="70667"/>
    <lineage>
        <taxon>Eukaryota</taxon>
        <taxon>Metazoa</taxon>
        <taxon>Spiralia</taxon>
        <taxon>Lophotrochozoa</taxon>
        <taxon>Platyhelminthes</taxon>
        <taxon>Cestoda</taxon>
        <taxon>Eucestoda</taxon>
        <taxon>Diphyllobothriidea</taxon>
        <taxon>Diphyllobothriidae</taxon>
        <taxon>Schistocephalus</taxon>
    </lineage>
</organism>
<dbReference type="AlphaFoldDB" id="A0A183S7H4"/>
<accession>A0A183S7H4</accession>